<keyword evidence="1" id="KW-0812">Transmembrane</keyword>
<comment type="caution">
    <text evidence="2">The sequence shown here is derived from an EMBL/GenBank/DDBJ whole genome shotgun (WGS) entry which is preliminary data.</text>
</comment>
<dbReference type="AlphaFoldDB" id="A0A135SGR2"/>
<evidence type="ECO:0000256" key="1">
    <source>
        <dbReference type="SAM" id="Phobius"/>
    </source>
</evidence>
<proteinExistence type="predicted"/>
<organism evidence="2 3">
    <name type="scientific">Colletotrichum simmondsii</name>
    <dbReference type="NCBI Taxonomy" id="703756"/>
    <lineage>
        <taxon>Eukaryota</taxon>
        <taxon>Fungi</taxon>
        <taxon>Dikarya</taxon>
        <taxon>Ascomycota</taxon>
        <taxon>Pezizomycotina</taxon>
        <taxon>Sordariomycetes</taxon>
        <taxon>Hypocreomycetidae</taxon>
        <taxon>Glomerellales</taxon>
        <taxon>Glomerellaceae</taxon>
        <taxon>Colletotrichum</taxon>
        <taxon>Colletotrichum acutatum species complex</taxon>
    </lineage>
</organism>
<keyword evidence="1" id="KW-0472">Membrane</keyword>
<protein>
    <submittedName>
        <fullName evidence="2">Uncharacterized protein</fullName>
    </submittedName>
</protein>
<accession>A0A135SGR2</accession>
<sequence length="271" mass="30635">MSGKKAGAEAGRNELSPNHLVWWFRRGTFRLELNSQFISFNTFKDQQHVQHYPPSNTAALQPLGYQQNDLARTQTQPKTARAIELHKCSLNNATKTLPTAIPSAQEILKSSINCNQSRFGSPHQDNPFQGFIRGSRKTKAAYRYEARTKKTGQHATSRTASKSYLSSFGNFRGLFTHVVEVVDNPREYAINRWTDREEEIERLPENQGEILKRLQAVERRQEVHSSMAYCVASGVVLATALVILVAFAASNIRDERKSRRGPTSEVEQKTS</sequence>
<dbReference type="EMBL" id="JFBX01000569">
    <property type="protein sequence ID" value="KXH35094.1"/>
    <property type="molecule type" value="Genomic_DNA"/>
</dbReference>
<name>A0A135SGR2_9PEZI</name>
<gene>
    <name evidence="2" type="ORF">CSIM01_04619</name>
</gene>
<evidence type="ECO:0000313" key="2">
    <source>
        <dbReference type="EMBL" id="KXH35094.1"/>
    </source>
</evidence>
<keyword evidence="1" id="KW-1133">Transmembrane helix</keyword>
<evidence type="ECO:0000313" key="3">
    <source>
        <dbReference type="Proteomes" id="UP000070328"/>
    </source>
</evidence>
<feature type="transmembrane region" description="Helical" evidence="1">
    <location>
        <begin position="226"/>
        <end position="250"/>
    </location>
</feature>
<reference evidence="2 3" key="1">
    <citation type="submission" date="2014-02" db="EMBL/GenBank/DDBJ databases">
        <title>The genome sequence of Colletotrichum simmondsii CBS122122.</title>
        <authorList>
            <person name="Baroncelli R."/>
            <person name="Thon M.R."/>
        </authorList>
    </citation>
    <scope>NUCLEOTIDE SEQUENCE [LARGE SCALE GENOMIC DNA]</scope>
    <source>
        <strain evidence="2 3">CBS122122</strain>
    </source>
</reference>
<dbReference type="Proteomes" id="UP000070328">
    <property type="component" value="Unassembled WGS sequence"/>
</dbReference>
<keyword evidence="3" id="KW-1185">Reference proteome</keyword>